<dbReference type="Pfam" id="PF01900">
    <property type="entry name" value="RNase_P_Rpp14"/>
    <property type="match status" value="1"/>
</dbReference>
<feature type="region of interest" description="Disordered" evidence="3">
    <location>
        <begin position="176"/>
        <end position="204"/>
    </location>
</feature>
<dbReference type="GO" id="GO:0001682">
    <property type="term" value="P:tRNA 5'-leader removal"/>
    <property type="evidence" value="ECO:0007669"/>
    <property type="project" value="InterPro"/>
</dbReference>
<comment type="similarity">
    <text evidence="1">Belongs to the eukaryotic/archaeal RNase P protein component 2 family.</text>
</comment>
<reference evidence="4 5" key="1">
    <citation type="submission" date="2020-10" db="EMBL/GenBank/DDBJ databases">
        <title>Pygocentrus nattereri (red-bellied piranha) genome, fPygNat1, primary haplotype.</title>
        <authorList>
            <person name="Myers G."/>
            <person name="Meyer A."/>
            <person name="Karagic N."/>
            <person name="Pippel M."/>
            <person name="Winkler S."/>
            <person name="Tracey A."/>
            <person name="Wood J."/>
            <person name="Formenti G."/>
            <person name="Howe K."/>
            <person name="Fedrigo O."/>
            <person name="Jarvis E.D."/>
        </authorList>
    </citation>
    <scope>NUCLEOTIDE SEQUENCE [LARGE SCALE GENOMIC DNA]</scope>
</reference>
<dbReference type="Ensembl" id="ENSPNAT00000083614.1">
    <property type="protein sequence ID" value="ENSPNAP00000070766.1"/>
    <property type="gene ID" value="ENSPNAG00000012662.2"/>
</dbReference>
<organism evidence="4 5">
    <name type="scientific">Pygocentrus nattereri</name>
    <name type="common">Red-bellied piranha</name>
    <dbReference type="NCBI Taxonomy" id="42514"/>
    <lineage>
        <taxon>Eukaryota</taxon>
        <taxon>Metazoa</taxon>
        <taxon>Chordata</taxon>
        <taxon>Craniata</taxon>
        <taxon>Vertebrata</taxon>
        <taxon>Euteleostomi</taxon>
        <taxon>Actinopterygii</taxon>
        <taxon>Neopterygii</taxon>
        <taxon>Teleostei</taxon>
        <taxon>Ostariophysi</taxon>
        <taxon>Characiformes</taxon>
        <taxon>Characoidei</taxon>
        <taxon>Pygocentrus</taxon>
    </lineage>
</organism>
<dbReference type="Gene3D" id="3.30.70.3250">
    <property type="entry name" value="Ribonuclease P, Pop5 subunit"/>
    <property type="match status" value="1"/>
</dbReference>
<protein>
    <submittedName>
        <fullName evidence="4">Uncharacterized protein</fullName>
    </submittedName>
</protein>
<evidence type="ECO:0000256" key="2">
    <source>
        <dbReference type="ARBA" id="ARBA00022694"/>
    </source>
</evidence>
<sequence>MVRLKARCVRTNKLFFPCFVSFLDGCGACVYVCRYLLCEVCVSQRSKLQLLEEKAIFQAVKSAVAKAHGEYGAALFSIGSKVTYLNAYTGVVMLRFRKAFYQLLWSALPFINSIGPQGRKVPCFFNCIYVGGTIKTCQKFLVRYDRQQLYRMLPHCKTGAEKQEVRRAVQTCSHSFYKATQQEDDDDDDDDGGEEGEEEETIVL</sequence>
<keyword evidence="5" id="KW-1185">Reference proteome</keyword>
<dbReference type="PANTHER" id="PTHR48414">
    <property type="entry name" value="POP5 HOMOLOG, RIBONUCLEASE P_MRP SUBUNIT"/>
    <property type="match status" value="1"/>
</dbReference>
<reference evidence="4" key="3">
    <citation type="submission" date="2025-09" db="UniProtKB">
        <authorList>
            <consortium name="Ensembl"/>
        </authorList>
    </citation>
    <scope>IDENTIFICATION</scope>
</reference>
<keyword evidence="2" id="KW-0819">tRNA processing</keyword>
<name>A0AAR2L8R1_PYGNA</name>
<evidence type="ECO:0000256" key="3">
    <source>
        <dbReference type="SAM" id="MobiDB-lite"/>
    </source>
</evidence>
<dbReference type="AlphaFoldDB" id="A0AAR2L8R1"/>
<evidence type="ECO:0000313" key="4">
    <source>
        <dbReference type="Ensembl" id="ENSPNAP00000070766.1"/>
    </source>
</evidence>
<reference evidence="4" key="2">
    <citation type="submission" date="2025-08" db="UniProtKB">
        <authorList>
            <consortium name="Ensembl"/>
        </authorList>
    </citation>
    <scope>IDENTIFICATION</scope>
</reference>
<accession>A0AAR2L8R1</accession>
<dbReference type="SUPFAM" id="SSF160350">
    <property type="entry name" value="Rnp2-like"/>
    <property type="match status" value="1"/>
</dbReference>
<dbReference type="InterPro" id="IPR038085">
    <property type="entry name" value="Rnp2-like_sf"/>
</dbReference>
<dbReference type="PANTHER" id="PTHR48414:SF1">
    <property type="entry name" value="POP5 HOMOLOG, RIBONUCLEASE P_MRP SUBUNIT"/>
    <property type="match status" value="1"/>
</dbReference>
<proteinExistence type="inferred from homology"/>
<feature type="compositionally biased region" description="Acidic residues" evidence="3">
    <location>
        <begin position="182"/>
        <end position="204"/>
    </location>
</feature>
<evidence type="ECO:0000313" key="5">
    <source>
        <dbReference type="Proteomes" id="UP001501920"/>
    </source>
</evidence>
<dbReference type="Proteomes" id="UP001501920">
    <property type="component" value="Chromosome 29"/>
</dbReference>
<evidence type="ECO:0000256" key="1">
    <source>
        <dbReference type="ARBA" id="ARBA00010800"/>
    </source>
</evidence>
<dbReference type="GO" id="GO:0030677">
    <property type="term" value="C:ribonuclease P complex"/>
    <property type="evidence" value="ECO:0007669"/>
    <property type="project" value="InterPro"/>
</dbReference>
<dbReference type="InterPro" id="IPR002759">
    <property type="entry name" value="Pop5/Rpp14/Rnp2-like"/>
</dbReference>
<gene>
    <name evidence="4" type="primary">DNAJC5</name>
</gene>
<dbReference type="GeneTree" id="ENSGT00390000012331"/>